<name>A0A1I0X7U1_9BACT</name>
<organism evidence="1 2">
    <name type="scientific">Algoriphagus aquimarinus</name>
    <dbReference type="NCBI Taxonomy" id="237018"/>
    <lineage>
        <taxon>Bacteria</taxon>
        <taxon>Pseudomonadati</taxon>
        <taxon>Bacteroidota</taxon>
        <taxon>Cytophagia</taxon>
        <taxon>Cytophagales</taxon>
        <taxon>Cyclobacteriaceae</taxon>
        <taxon>Algoriphagus</taxon>
    </lineage>
</organism>
<dbReference type="EMBL" id="FOKK01000003">
    <property type="protein sequence ID" value="SFA96991.1"/>
    <property type="molecule type" value="Genomic_DNA"/>
</dbReference>
<proteinExistence type="predicted"/>
<protein>
    <recommendedName>
        <fullName evidence="3">DUF748 domain-containing protein</fullName>
    </recommendedName>
</protein>
<dbReference type="RefSeq" id="WP_092894973.1">
    <property type="nucleotide sequence ID" value="NZ_FOKK01000003.1"/>
</dbReference>
<dbReference type="STRING" id="237018.SAMN04489723_10329"/>
<reference evidence="1 2" key="1">
    <citation type="submission" date="2016-10" db="EMBL/GenBank/DDBJ databases">
        <authorList>
            <person name="de Groot N.N."/>
        </authorList>
    </citation>
    <scope>NUCLEOTIDE SEQUENCE [LARGE SCALE GENOMIC DNA]</scope>
    <source>
        <strain evidence="1 2">DSM 23399</strain>
    </source>
</reference>
<keyword evidence="2" id="KW-1185">Reference proteome</keyword>
<dbReference type="Proteomes" id="UP000198790">
    <property type="component" value="Unassembled WGS sequence"/>
</dbReference>
<dbReference type="OrthoDB" id="1412480at2"/>
<sequence>MKKILWVLGTLILLSIVSIFLLEQWLVKTLPERVNANEDRAYDIIFKDVDVRLFSGSIELQEISLNPLKEGMATTITGTMKSLRLGGVNMLGFIFGKVAEVNELRLDDPKFILIRNDSISKQPADMSKAFQGLFGDLVSRGVIHNFVLNNGSGEFYTQLDTARKFGSFEQFHISAINLETDSMRMNYAIPFKLESIKSSLKNLQINISSDQTFTLGSLDYDSKQEAFDFFDLHLKYDDSNLEASKRSKIQKDFIEIDVKHLRIEQINAQSNIYGNWSVVAGLLTIDSLYLHDVRNKNKPRPKDEPEKPMFERMVEQIPFPIELDTIRILNSKITYSQISEGKSAPASLNFEKLSALVTNAVSLDSLQSGEMIIHGEAILNGFAPMRMDVRVPYSNDTMKERFHLVASVAPFKLPSLNGILGDLVSVNINSGTMEKLEITMDASRYSSSNFMKFHYQDLKLELRDEDAKKLKLKSTLANILTSSNNLPENRNYKTAQFQTERNIYRGTFNLIWESLREGLLEIVPGDLMQVLMKEQDPSDGGKRR</sequence>
<accession>A0A1I0X7U1</accession>
<evidence type="ECO:0000313" key="1">
    <source>
        <dbReference type="EMBL" id="SFA96991.1"/>
    </source>
</evidence>
<evidence type="ECO:0000313" key="2">
    <source>
        <dbReference type="Proteomes" id="UP000198790"/>
    </source>
</evidence>
<dbReference type="AlphaFoldDB" id="A0A1I0X7U1"/>
<gene>
    <name evidence="1" type="ORF">SAMN04489723_10329</name>
</gene>
<evidence type="ECO:0008006" key="3">
    <source>
        <dbReference type="Google" id="ProtNLM"/>
    </source>
</evidence>